<dbReference type="PROSITE" id="PS51186">
    <property type="entry name" value="GNAT"/>
    <property type="match status" value="1"/>
</dbReference>
<dbReference type="GO" id="GO:0016747">
    <property type="term" value="F:acyltransferase activity, transferring groups other than amino-acyl groups"/>
    <property type="evidence" value="ECO:0007669"/>
    <property type="project" value="InterPro"/>
</dbReference>
<sequence length="155" mass="17513">MDLIEGNDFIMDIRRPNDSELEKIILLSPQALFDGTLGEVSSTIDKVRSLIEPLLKKGSYYLIAIEEGKLMGWILIGASRDQFTDKTNGFIYELFVLEEFRGNGVSKQLMKTAIDELRQHGYSEVRLSAYAGNQAIKLYEKMGFNIRAVSMSLPL</sequence>
<keyword evidence="2" id="KW-0689">Ribosomal protein</keyword>
<dbReference type="PANTHER" id="PTHR43617">
    <property type="entry name" value="L-AMINO ACID N-ACETYLTRANSFERASE"/>
    <property type="match status" value="1"/>
</dbReference>
<evidence type="ECO:0000313" key="2">
    <source>
        <dbReference type="EMBL" id="MBB6512395.1"/>
    </source>
</evidence>
<name>A0A841RML2_9BACI</name>
<dbReference type="Gene3D" id="3.40.630.30">
    <property type="match status" value="1"/>
</dbReference>
<comment type="caution">
    <text evidence="2">The sequence shown here is derived from an EMBL/GenBank/DDBJ whole genome shotgun (WGS) entry which is preliminary data.</text>
</comment>
<proteinExistence type="predicted"/>
<dbReference type="AlphaFoldDB" id="A0A841RML2"/>
<dbReference type="Proteomes" id="UP000572212">
    <property type="component" value="Unassembled WGS sequence"/>
</dbReference>
<organism evidence="2 3">
    <name type="scientific">Gracilibacillus halotolerans</name>
    <dbReference type="NCBI Taxonomy" id="74386"/>
    <lineage>
        <taxon>Bacteria</taxon>
        <taxon>Bacillati</taxon>
        <taxon>Bacillota</taxon>
        <taxon>Bacilli</taxon>
        <taxon>Bacillales</taxon>
        <taxon>Bacillaceae</taxon>
        <taxon>Gracilibacillus</taxon>
    </lineage>
</organism>
<dbReference type="CDD" id="cd04301">
    <property type="entry name" value="NAT_SF"/>
    <property type="match status" value="1"/>
</dbReference>
<dbReference type="Pfam" id="PF00583">
    <property type="entry name" value="Acetyltransf_1"/>
    <property type="match status" value="1"/>
</dbReference>
<reference evidence="2 3" key="1">
    <citation type="submission" date="2020-08" db="EMBL/GenBank/DDBJ databases">
        <title>Genomic Encyclopedia of Type Strains, Phase IV (KMG-IV): sequencing the most valuable type-strain genomes for metagenomic binning, comparative biology and taxonomic classification.</title>
        <authorList>
            <person name="Goeker M."/>
        </authorList>
    </citation>
    <scope>NUCLEOTIDE SEQUENCE [LARGE SCALE GENOMIC DNA]</scope>
    <source>
        <strain evidence="2 3">DSM 11805</strain>
    </source>
</reference>
<evidence type="ECO:0000313" key="3">
    <source>
        <dbReference type="Proteomes" id="UP000572212"/>
    </source>
</evidence>
<dbReference type="PANTHER" id="PTHR43617:SF34">
    <property type="entry name" value="PUTATIVE-RELATED"/>
    <property type="match status" value="1"/>
</dbReference>
<accession>A0A841RML2</accession>
<keyword evidence="2" id="KW-0687">Ribonucleoprotein</keyword>
<dbReference type="SUPFAM" id="SSF55729">
    <property type="entry name" value="Acyl-CoA N-acyltransferases (Nat)"/>
    <property type="match status" value="1"/>
</dbReference>
<protein>
    <submittedName>
        <fullName evidence="2">Ribosomal protein S18 acetylase RimI-like enzyme</fullName>
    </submittedName>
</protein>
<dbReference type="InterPro" id="IPR000182">
    <property type="entry name" value="GNAT_dom"/>
</dbReference>
<dbReference type="EMBL" id="JACHON010000003">
    <property type="protein sequence ID" value="MBB6512395.1"/>
    <property type="molecule type" value="Genomic_DNA"/>
</dbReference>
<keyword evidence="3" id="KW-1185">Reference proteome</keyword>
<gene>
    <name evidence="2" type="ORF">GGQ92_001178</name>
</gene>
<evidence type="ECO:0000259" key="1">
    <source>
        <dbReference type="PROSITE" id="PS51186"/>
    </source>
</evidence>
<dbReference type="InterPro" id="IPR050276">
    <property type="entry name" value="MshD_Acetyltransferase"/>
</dbReference>
<feature type="domain" description="N-acetyltransferase" evidence="1">
    <location>
        <begin position="11"/>
        <end position="155"/>
    </location>
</feature>
<dbReference type="InterPro" id="IPR016181">
    <property type="entry name" value="Acyl_CoA_acyltransferase"/>
</dbReference>
<dbReference type="GO" id="GO:0005840">
    <property type="term" value="C:ribosome"/>
    <property type="evidence" value="ECO:0007669"/>
    <property type="project" value="UniProtKB-KW"/>
</dbReference>